<feature type="compositionally biased region" description="Polar residues" evidence="1">
    <location>
        <begin position="133"/>
        <end position="146"/>
    </location>
</feature>
<dbReference type="EMBL" id="FN653015">
    <property type="protein sequence ID" value="CBY20801.1"/>
    <property type="molecule type" value="Genomic_DNA"/>
</dbReference>
<name>E4WPY0_OIKDI</name>
<sequence>MSRESWTMLKRAVARFELDTGMSVDIQATMNGIKQFSYSTPSLEAMVRGQQVRRGNSRGYEIGAQSVPTWGTDSINEHELIPRKSKEADIDFVRPLSDNDPSDDLDLDGLDLDENDDEFNQDVSKPREMMAKANTSPYDRNENFASSAPVLIGTPSRGIRRQQEEDFEGAESYYGSALHKEHVRQSLQKNN</sequence>
<reference evidence="2 3" key="1">
    <citation type="journal article" date="2010" name="Science">
        <title>Plasticity of animal genome architecture unmasked by rapid evolution of a pelagic tunicate.</title>
        <authorList>
            <person name="Denoeud F."/>
            <person name="Henriet S."/>
            <person name="Mungpakdee S."/>
            <person name="Aury J.M."/>
            <person name="Da Silva C."/>
            <person name="Brinkmann H."/>
            <person name="Mikhaleva J."/>
            <person name="Olsen L.C."/>
            <person name="Jubin C."/>
            <person name="Canestro C."/>
            <person name="Bouquet J.M."/>
            <person name="Danks G."/>
            <person name="Poulain J."/>
            <person name="Campsteijn C."/>
            <person name="Adamski M."/>
            <person name="Cross I."/>
            <person name="Yadetie F."/>
            <person name="Muffato M."/>
            <person name="Louis A."/>
            <person name="Butcher S."/>
            <person name="Tsagkogeorga G."/>
            <person name="Konrad A."/>
            <person name="Singh S."/>
            <person name="Jensen M.F."/>
            <person name="Cong E.H."/>
            <person name="Eikeseth-Otteraa H."/>
            <person name="Noel B."/>
            <person name="Anthouard V."/>
            <person name="Porcel B.M."/>
            <person name="Kachouri-Lafond R."/>
            <person name="Nishino A."/>
            <person name="Ugolini M."/>
            <person name="Chourrout P."/>
            <person name="Nishida H."/>
            <person name="Aasland R."/>
            <person name="Huzurbazar S."/>
            <person name="Westhof E."/>
            <person name="Delsuc F."/>
            <person name="Lehrach H."/>
            <person name="Reinhardt R."/>
            <person name="Weissenbach J."/>
            <person name="Roy S.W."/>
            <person name="Artiguenave F."/>
            <person name="Postlethwait J.H."/>
            <person name="Manak J.R."/>
            <person name="Thompson E.M."/>
            <person name="Jaillon O."/>
            <person name="Du Pasquier L."/>
            <person name="Boudinot P."/>
            <person name="Liberles D.A."/>
            <person name="Volff J.N."/>
            <person name="Philippe H."/>
            <person name="Lenhard B."/>
            <person name="Roest Crollius H."/>
            <person name="Wincker P."/>
            <person name="Chourrout D."/>
        </authorList>
    </citation>
    <scope>NUCLEOTIDE SEQUENCE [LARGE SCALE GENOMIC DNA]</scope>
</reference>
<feature type="compositionally biased region" description="Acidic residues" evidence="1">
    <location>
        <begin position="100"/>
        <end position="120"/>
    </location>
</feature>
<organism evidence="2 3">
    <name type="scientific">Oikopleura dioica</name>
    <name type="common">Tunicate</name>
    <dbReference type="NCBI Taxonomy" id="34765"/>
    <lineage>
        <taxon>Eukaryota</taxon>
        <taxon>Metazoa</taxon>
        <taxon>Chordata</taxon>
        <taxon>Tunicata</taxon>
        <taxon>Appendicularia</taxon>
        <taxon>Copelata</taxon>
        <taxon>Oikopleuridae</taxon>
        <taxon>Oikopleura</taxon>
    </lineage>
</organism>
<evidence type="ECO:0000313" key="2">
    <source>
        <dbReference type="EMBL" id="CBY20801.1"/>
    </source>
</evidence>
<accession>E4WPY0</accession>
<dbReference type="OrthoDB" id="10383146at2759"/>
<evidence type="ECO:0000256" key="1">
    <source>
        <dbReference type="SAM" id="MobiDB-lite"/>
    </source>
</evidence>
<gene>
    <name evidence="2" type="ORF">GSOID_T00000807001</name>
</gene>
<dbReference type="Proteomes" id="UP000001307">
    <property type="component" value="Unassembled WGS sequence"/>
</dbReference>
<proteinExistence type="predicted"/>
<keyword evidence="3" id="KW-1185">Reference proteome</keyword>
<evidence type="ECO:0000313" key="3">
    <source>
        <dbReference type="Proteomes" id="UP000001307"/>
    </source>
</evidence>
<protein>
    <submittedName>
        <fullName evidence="2">Uncharacterized protein</fullName>
    </submittedName>
</protein>
<dbReference type="AlphaFoldDB" id="E4WPY0"/>
<feature type="region of interest" description="Disordered" evidence="1">
    <location>
        <begin position="93"/>
        <end position="169"/>
    </location>
</feature>
<dbReference type="InParanoid" id="E4WPY0"/>